<protein>
    <submittedName>
        <fullName evidence="2">Uncharacterized protein</fullName>
    </submittedName>
</protein>
<feature type="compositionally biased region" description="Low complexity" evidence="1">
    <location>
        <begin position="255"/>
        <end position="264"/>
    </location>
</feature>
<keyword evidence="3" id="KW-1185">Reference proteome</keyword>
<dbReference type="OrthoDB" id="5138418at2759"/>
<accession>A0A9W8WUY3</accession>
<dbReference type="AlphaFoldDB" id="A0A9W8WUY3"/>
<comment type="caution">
    <text evidence="2">The sequence shown here is derived from an EMBL/GenBank/DDBJ whole genome shotgun (WGS) entry which is preliminary data.</text>
</comment>
<gene>
    <name evidence="2" type="ORF">N0V87_007394</name>
</gene>
<dbReference type="Proteomes" id="UP001140562">
    <property type="component" value="Unassembled WGS sequence"/>
</dbReference>
<proteinExistence type="predicted"/>
<feature type="compositionally biased region" description="Acidic residues" evidence="1">
    <location>
        <begin position="406"/>
        <end position="417"/>
    </location>
</feature>
<feature type="compositionally biased region" description="Basic and acidic residues" evidence="1">
    <location>
        <begin position="372"/>
        <end position="383"/>
    </location>
</feature>
<reference evidence="2" key="1">
    <citation type="submission" date="2022-10" db="EMBL/GenBank/DDBJ databases">
        <title>Tapping the CABI collections for fungal endophytes: first genome assemblies for Collariella, Neodidymelliopsis, Ascochyta clinopodiicola, Didymella pomorum, Didymosphaeria variabile, Neocosmospora piperis and Neocucurbitaria cava.</title>
        <authorList>
            <person name="Hill R."/>
        </authorList>
    </citation>
    <scope>NUCLEOTIDE SEQUENCE</scope>
    <source>
        <strain evidence="2">IMI 360193</strain>
    </source>
</reference>
<sequence>MPIFHASHTSSGASYDDAASRFSFASETSRQVIDADNHETRKRRNGDYDTSSIRGFTAQPWTGTSSAFSHFESPAPLAHDRYTLAGGSIEGTNSFTRQSGNYDDYFQLQTQRGMWSSPTSPSMQPMTLDQVASTPNAPSSWMVDSLFNLVGGVAGTLFKFCTVPFRGFQAGGGQSYDADAQIKIASRLGLHDEPEPEPSEPAAPVQQIKFDGRPSPSNDYGVRSIESVDAERPRMPKRLRTEDAWVMVGTDEETAPITPTTTPRISERRMPAPPLYTPSPSQIPRPLSRMSATPVSRRPSLIPVSRRSGGTRTPLYSNSISSSKSTHNRQRSSSRLSFGSPGTHGLGNQGKPDEKKKVSPLPPDSARLVSKLRREEMEDDARIRRMSSQMSAMLKEAREALGSSIEIEDDDDDDLMS</sequence>
<feature type="region of interest" description="Disordered" evidence="1">
    <location>
        <begin position="254"/>
        <end position="417"/>
    </location>
</feature>
<feature type="region of interest" description="Disordered" evidence="1">
    <location>
        <begin position="191"/>
        <end position="222"/>
    </location>
</feature>
<name>A0A9W8WUY3_9PLEO</name>
<feature type="compositionally biased region" description="Pro residues" evidence="1">
    <location>
        <begin position="271"/>
        <end position="283"/>
    </location>
</feature>
<dbReference type="EMBL" id="JAPEUV010000089">
    <property type="protein sequence ID" value="KAJ4333733.1"/>
    <property type="molecule type" value="Genomic_DNA"/>
</dbReference>
<evidence type="ECO:0000256" key="1">
    <source>
        <dbReference type="SAM" id="MobiDB-lite"/>
    </source>
</evidence>
<evidence type="ECO:0000313" key="3">
    <source>
        <dbReference type="Proteomes" id="UP001140562"/>
    </source>
</evidence>
<evidence type="ECO:0000313" key="2">
    <source>
        <dbReference type="EMBL" id="KAJ4333733.1"/>
    </source>
</evidence>
<organism evidence="2 3">
    <name type="scientific">Didymella glomerata</name>
    <dbReference type="NCBI Taxonomy" id="749621"/>
    <lineage>
        <taxon>Eukaryota</taxon>
        <taxon>Fungi</taxon>
        <taxon>Dikarya</taxon>
        <taxon>Ascomycota</taxon>
        <taxon>Pezizomycotina</taxon>
        <taxon>Dothideomycetes</taxon>
        <taxon>Pleosporomycetidae</taxon>
        <taxon>Pleosporales</taxon>
        <taxon>Pleosporineae</taxon>
        <taxon>Didymellaceae</taxon>
        <taxon>Didymella</taxon>
    </lineage>
</organism>